<evidence type="ECO:0000256" key="5">
    <source>
        <dbReference type="RuleBase" id="RU361157"/>
    </source>
</evidence>
<dbReference type="PIRSF" id="PIRSF006648">
    <property type="entry name" value="DrrB"/>
    <property type="match status" value="1"/>
</dbReference>
<keyword evidence="5" id="KW-0813">Transport</keyword>
<dbReference type="GO" id="GO:0140359">
    <property type="term" value="F:ABC-type transporter activity"/>
    <property type="evidence" value="ECO:0007669"/>
    <property type="project" value="InterPro"/>
</dbReference>
<dbReference type="AlphaFoldDB" id="Q01YC4"/>
<accession>Q01YC4</accession>
<comment type="subcellular location">
    <subcellularLocation>
        <location evidence="5">Cell membrane</location>
        <topology evidence="5">Multi-pass membrane protein</topology>
    </subcellularLocation>
    <subcellularLocation>
        <location evidence="1">Membrane</location>
        <topology evidence="1">Multi-pass membrane protein</topology>
    </subcellularLocation>
</comment>
<feature type="transmembrane region" description="Helical" evidence="5">
    <location>
        <begin position="26"/>
        <end position="44"/>
    </location>
</feature>
<keyword evidence="4 5" id="KW-0472">Membrane</keyword>
<gene>
    <name evidence="7" type="ordered locus">Acid_4380</name>
</gene>
<feature type="transmembrane region" description="Helical" evidence="5">
    <location>
        <begin position="50"/>
        <end position="71"/>
    </location>
</feature>
<feature type="domain" description="ABC transmembrane type-2" evidence="6">
    <location>
        <begin position="16"/>
        <end position="240"/>
    </location>
</feature>
<feature type="transmembrane region" description="Helical" evidence="5">
    <location>
        <begin position="127"/>
        <end position="150"/>
    </location>
</feature>
<dbReference type="InterPro" id="IPR000412">
    <property type="entry name" value="ABC_2_transport"/>
</dbReference>
<dbReference type="InterPro" id="IPR051784">
    <property type="entry name" value="Nod_factor_ABC_transporter"/>
</dbReference>
<sequence length="246" mass="26367" precursor="true">MNSFILSAATLWQRELVRFWRQKSRVLSVVASPLIFWLLIGYGSNDLARYYSGTLVLTVMFSAIFSTISIIEDRREGFLLSMLVSPAPRTSLVLGKILGSATLGWIQGLLLLIFAPLAGVKIGLAEFVPVIAAMFLISFTLTGLGFAIAWKMDSTAAFHGIMMLLLVPMWMVSGALFPMAGAHGAVKALMWGNPMTYSVALLNHTLGLPNADPGAAESLVVTIAFGIALLLLSGMLASQKATRSAA</sequence>
<dbReference type="GO" id="GO:0043190">
    <property type="term" value="C:ATP-binding cassette (ABC) transporter complex"/>
    <property type="evidence" value="ECO:0007669"/>
    <property type="project" value="InterPro"/>
</dbReference>
<evidence type="ECO:0000256" key="4">
    <source>
        <dbReference type="ARBA" id="ARBA00023136"/>
    </source>
</evidence>
<dbReference type="EMBL" id="CP000473">
    <property type="protein sequence ID" value="ABJ85341.1"/>
    <property type="molecule type" value="Genomic_DNA"/>
</dbReference>
<dbReference type="eggNOG" id="COG0842">
    <property type="taxonomic scope" value="Bacteria"/>
</dbReference>
<evidence type="ECO:0000259" key="6">
    <source>
        <dbReference type="PROSITE" id="PS51012"/>
    </source>
</evidence>
<dbReference type="KEGG" id="sus:Acid_4380"/>
<dbReference type="Pfam" id="PF01061">
    <property type="entry name" value="ABC2_membrane"/>
    <property type="match status" value="1"/>
</dbReference>
<dbReference type="HOGENOM" id="CLU_039483_2_3_0"/>
<feature type="transmembrane region" description="Helical" evidence="5">
    <location>
        <begin position="218"/>
        <end position="237"/>
    </location>
</feature>
<dbReference type="PANTHER" id="PTHR43229">
    <property type="entry name" value="NODULATION PROTEIN J"/>
    <property type="match status" value="1"/>
</dbReference>
<dbReference type="InterPro" id="IPR047817">
    <property type="entry name" value="ABC2_TM_bact-type"/>
</dbReference>
<name>Q01YC4_SOLUE</name>
<dbReference type="STRING" id="234267.Acid_4380"/>
<dbReference type="FunCoup" id="Q01YC4">
    <property type="interactions" value="321"/>
</dbReference>
<evidence type="ECO:0000256" key="2">
    <source>
        <dbReference type="ARBA" id="ARBA00022692"/>
    </source>
</evidence>
<comment type="similarity">
    <text evidence="5">Belongs to the ABC-2 integral membrane protein family.</text>
</comment>
<dbReference type="OrthoDB" id="9788252at2"/>
<dbReference type="PANTHER" id="PTHR43229:SF2">
    <property type="entry name" value="NODULATION PROTEIN J"/>
    <property type="match status" value="1"/>
</dbReference>
<organism evidence="7">
    <name type="scientific">Solibacter usitatus (strain Ellin6076)</name>
    <dbReference type="NCBI Taxonomy" id="234267"/>
    <lineage>
        <taxon>Bacteria</taxon>
        <taxon>Pseudomonadati</taxon>
        <taxon>Acidobacteriota</taxon>
        <taxon>Terriglobia</taxon>
        <taxon>Bryobacterales</taxon>
        <taxon>Solibacteraceae</taxon>
        <taxon>Candidatus Solibacter</taxon>
    </lineage>
</organism>
<keyword evidence="2 5" id="KW-0812">Transmembrane</keyword>
<keyword evidence="5" id="KW-1003">Cell membrane</keyword>
<evidence type="ECO:0000256" key="3">
    <source>
        <dbReference type="ARBA" id="ARBA00022989"/>
    </source>
</evidence>
<reference evidence="7" key="1">
    <citation type="submission" date="2006-10" db="EMBL/GenBank/DDBJ databases">
        <title>Complete sequence of Solibacter usitatus Ellin6076.</title>
        <authorList>
            <consortium name="US DOE Joint Genome Institute"/>
            <person name="Copeland A."/>
            <person name="Lucas S."/>
            <person name="Lapidus A."/>
            <person name="Barry K."/>
            <person name="Detter J.C."/>
            <person name="Glavina del Rio T."/>
            <person name="Hammon N."/>
            <person name="Israni S."/>
            <person name="Dalin E."/>
            <person name="Tice H."/>
            <person name="Pitluck S."/>
            <person name="Thompson L.S."/>
            <person name="Brettin T."/>
            <person name="Bruce D."/>
            <person name="Han C."/>
            <person name="Tapia R."/>
            <person name="Gilna P."/>
            <person name="Schmutz J."/>
            <person name="Larimer F."/>
            <person name="Land M."/>
            <person name="Hauser L."/>
            <person name="Kyrpides N."/>
            <person name="Mikhailova N."/>
            <person name="Janssen P.H."/>
            <person name="Kuske C.R."/>
            <person name="Richardson P."/>
        </authorList>
    </citation>
    <scope>NUCLEOTIDE SEQUENCE</scope>
    <source>
        <strain evidence="7">Ellin6076</strain>
    </source>
</reference>
<keyword evidence="3 5" id="KW-1133">Transmembrane helix</keyword>
<evidence type="ECO:0000256" key="1">
    <source>
        <dbReference type="ARBA" id="ARBA00004141"/>
    </source>
</evidence>
<dbReference type="InterPro" id="IPR013525">
    <property type="entry name" value="ABC2_TM"/>
</dbReference>
<proteinExistence type="inferred from homology"/>
<dbReference type="PROSITE" id="PS51012">
    <property type="entry name" value="ABC_TM2"/>
    <property type="match status" value="1"/>
</dbReference>
<feature type="transmembrane region" description="Helical" evidence="5">
    <location>
        <begin position="92"/>
        <end position="115"/>
    </location>
</feature>
<feature type="transmembrane region" description="Helical" evidence="5">
    <location>
        <begin position="162"/>
        <end position="186"/>
    </location>
</feature>
<evidence type="ECO:0000313" key="7">
    <source>
        <dbReference type="EMBL" id="ABJ85341.1"/>
    </source>
</evidence>
<protein>
    <recommendedName>
        <fullName evidence="5">Transport permease protein</fullName>
    </recommendedName>
</protein>
<dbReference type="InParanoid" id="Q01YC4"/>